<evidence type="ECO:0000313" key="1">
    <source>
        <dbReference type="EMBL" id="JAS98833.1"/>
    </source>
</evidence>
<dbReference type="InterPro" id="IPR032675">
    <property type="entry name" value="LRR_dom_sf"/>
</dbReference>
<reference evidence="1" key="1">
    <citation type="submission" date="2015-11" db="EMBL/GenBank/DDBJ databases">
        <title>De novo transcriptome assembly of four potential Pierce s Disease insect vectors from Arizona vineyards.</title>
        <authorList>
            <person name="Tassone E.E."/>
        </authorList>
    </citation>
    <scope>NUCLEOTIDE SEQUENCE</scope>
</reference>
<evidence type="ECO:0008006" key="2">
    <source>
        <dbReference type="Google" id="ProtNLM"/>
    </source>
</evidence>
<proteinExistence type="predicted"/>
<gene>
    <name evidence="1" type="ORF">g.48925</name>
</gene>
<name>A0A1B6JIU4_9HEMI</name>
<dbReference type="EMBL" id="GECU01008873">
    <property type="protein sequence ID" value="JAS98833.1"/>
    <property type="molecule type" value="Transcribed_RNA"/>
</dbReference>
<dbReference type="SUPFAM" id="SSF52047">
    <property type="entry name" value="RNI-like"/>
    <property type="match status" value="1"/>
</dbReference>
<dbReference type="AlphaFoldDB" id="A0A1B6JIU4"/>
<feature type="non-terminal residue" evidence="1">
    <location>
        <position position="180"/>
    </location>
</feature>
<feature type="non-terminal residue" evidence="1">
    <location>
        <position position="1"/>
    </location>
</feature>
<organism evidence="1">
    <name type="scientific">Homalodisca liturata</name>
    <dbReference type="NCBI Taxonomy" id="320908"/>
    <lineage>
        <taxon>Eukaryota</taxon>
        <taxon>Metazoa</taxon>
        <taxon>Ecdysozoa</taxon>
        <taxon>Arthropoda</taxon>
        <taxon>Hexapoda</taxon>
        <taxon>Insecta</taxon>
        <taxon>Pterygota</taxon>
        <taxon>Neoptera</taxon>
        <taxon>Paraneoptera</taxon>
        <taxon>Hemiptera</taxon>
        <taxon>Auchenorrhyncha</taxon>
        <taxon>Membracoidea</taxon>
        <taxon>Cicadellidae</taxon>
        <taxon>Cicadellinae</taxon>
        <taxon>Proconiini</taxon>
        <taxon>Homalodisca</taxon>
    </lineage>
</organism>
<dbReference type="Gene3D" id="3.80.10.10">
    <property type="entry name" value="Ribonuclease Inhibitor"/>
    <property type="match status" value="1"/>
</dbReference>
<sequence>NVTDTHVMQGFSQLTKLTRLRLEKGKLDCPTNAIMQTISKLPSLNHLELINFDITKEFEAFVGKCSNISTPLLVPINAIQVNTLVKLVLCRCTSKVLEQIAAICPQLEYISARAIKSSQISLTNLRNCSNLTELKLRCLEGLEVEDVSILLNLNKLNRLSLTVVKNIVEVLELIGKMTQL</sequence>
<protein>
    <recommendedName>
        <fullName evidence="2">F-box domain-containing protein</fullName>
    </recommendedName>
</protein>
<accession>A0A1B6JIU4</accession>